<organism evidence="5 6">
    <name type="scientific">Paenibacillus planticolens</name>
    <dbReference type="NCBI Taxonomy" id="2654976"/>
    <lineage>
        <taxon>Bacteria</taxon>
        <taxon>Bacillati</taxon>
        <taxon>Bacillota</taxon>
        <taxon>Bacilli</taxon>
        <taxon>Bacillales</taxon>
        <taxon>Paenibacillaceae</taxon>
        <taxon>Paenibacillus</taxon>
    </lineage>
</organism>
<gene>
    <name evidence="5" type="ORF">GC097_20280</name>
</gene>
<sequence length="2111" mass="229973">MTVQNLTSKKFLKGSAVIINSLKKKIVSIALSVSIVLGLAPSGAILPVQAAGSYDNNFSMVLSSSTDANRYLTTANSNAFNVVMYNNTFSGVFGDQHMGGIELFLHGNRIATNGDIHYMPTPEQWDATPAPTRGTKIFDMTTNKITSPMTFNGATDGTLKYDLIATPEAGGALLSVVLTSDLPASLAGKARFNMEFIPSKFENKTVQASSIENGPYDTFGVFPLHPQSTMAEVERPNLPTQSWYVQDWNTDRGNSQPLPFVEGYGFTFAAEDELNNISITSDTGKLQLYDGRDRAQNGWYVLSNLITDGKKGDTVAKWHIRPKVVQNWVREPNIAFSQVGYSPNQEKFAVIELDKYENNFPLSASLLHVNADGSKEVVYTANVTAPVSWQRYKYVNFDFTSEIKTGMYVIKYGDKESDVFPIADDVYNKSWQSALSGFLAVQMDHIEVRDGDRIWHGAAHMDDGSIGPLGASWFDGMSMPATMPDSITAKGIKPGQHIPGLNVGGWYDAGDFDLQGSREIEVLQDLIFAAEAFNNMDNSDTLSVKWDDKTGGVVQMHMPDGIPDIVQQVAHGIKYVLAQIDNLGGYGGTMELRTLRQYTHLGDVSSDTDGYIYDSTLGPNEIVERNGLVYSGKPDDRVLLLAGGGGSFTSTLTSNTSADIAGAAYLLYDYYPELATKSLNTALAIWDKERASQPANLSIEWNTLVQLMLATKKMGNSSRFEYFKTRLSSLTSTAFNSNGISSRYNAMFIMDLMDEAFRTQVANAVTQYAATVSYPTITNPFGVQFTTGAGWGGSPTIIGFGQRLAIMYKYFPTIASLKMYTLRSANYILGRHPANNNSWVSGVGTKSQLKPYNSNRADQSFIPGSILPGHITFAPDFVESLDDFNFLWFENESIINYQSKWISVGMAASMIANEPFTETQAPTKDFTNNFMMGIKKTSSTDGYLQTPGFNLFMYDNTFDAALGDKKNAGIELIQSGRRIATNGDISLLNAPDKWDSAIPPVRNSRTVDDVNNTLSASLTIPSDSKGNPAVSYNLKAEPEAGGIKLTVKLDNPLPADLIGKAGFSLQFAPSQFISKSFQADTNGDGNYDSFGVFPLVPEDDMVSAERARTEDQPSYVKSWYSDKGNMQPLPLATGKKMTFAAEDNENRIRISSDSGDLSLYDGRNNTQDGWFILRTMIPANATEITWHISPDVKQDWTRKPNVAHSQVGYATDFSKVAVIELDPNFNAPTTAYVDRLNMDGTYTEVFSAEIGAPTSLARYTYRNFDFSSVKDPGMFVIRYAGERTDPFPIKKNVYDRSWQSSLSGFLAVHMDHMTVRESYRIWHKQTFADDALQAPLNMQSFGGWNLGTATDSKYAPYEHIPGLAVGGWYNPSGYELDTASNLGVIQDLALAFKEFGVDYDTFTMDNASSFVEMHRMDGINDIQQQVKQGILQILGQIENVGFVFKGMKVPTLKQYSQSGDASKASDGFVYDSTLASDARYGLKSGKLDDRLAFVGTKDVEMQYDAAAALASAAYALKGFDDALAARCLTTAENIWNTESLVTSGTQVAAEWRAAVQLLIATNGNKETYNQFIKEVSALELSTSNFGMDGWKAVRVLTYMDQGFKNEFKQALTNYIPVLDSQISNPFGVPVTGGNVSVLNMGVSMSILNKYFPEIVSEKYTLSAANYILGTHMYNDTSWVSGVGTKSSKHGYGSNRADRYFIAGGIVAGSANVLSDFPEAVDDYNYLSDETGYSIETAAKWIIVGKAADTMTTAPVVDLTKPRVNISAASIVQPVSSFIVKISLDNVPQSVYAQDISLGYDPNIFEYVSLEGANNKIMVVDSRTTPGAVRIISVATVGLTTPSAEILNVTFKAKTNASGSIAVTQAVLGTVPDGIEIEAVLSSKTIVVGTTSEVNKAQLGASISSAETLYANAVVGTQTGQYPQTAKDIFKTAIDAAKAVNENTSATQAQVDSQVIALDNSKNIFLSSVITGQGVDKTALTVAISSADSLYAGAVVGTQLGQYPQEAKDIFGVAIDAAKSVYNNSNATQSQVDSSVAALNSAVIVFMNQVAYADINNDGNISVGDLAIVAYYYGKDSTDIDWEKAKRSDVNRDNKVDIYDLSYVAYHILDYK</sequence>
<dbReference type="InterPro" id="IPR004197">
    <property type="entry name" value="Cellulase_Ig-like"/>
</dbReference>
<protein>
    <recommendedName>
        <fullName evidence="4">Dockerin domain-containing protein</fullName>
    </recommendedName>
</protein>
<dbReference type="PROSITE" id="PS00018">
    <property type="entry name" value="EF_HAND_1"/>
    <property type="match status" value="2"/>
</dbReference>
<dbReference type="Pfam" id="PF00404">
    <property type="entry name" value="Dockerin_1"/>
    <property type="match status" value="1"/>
</dbReference>
<dbReference type="EMBL" id="WHNZ01000042">
    <property type="protein sequence ID" value="NOV02349.1"/>
    <property type="molecule type" value="Genomic_DNA"/>
</dbReference>
<dbReference type="InterPro" id="IPR036439">
    <property type="entry name" value="Dockerin_dom_sf"/>
</dbReference>
<dbReference type="PROSITE" id="PS51766">
    <property type="entry name" value="DOCKERIN"/>
    <property type="match status" value="1"/>
</dbReference>
<dbReference type="InterPro" id="IPR018247">
    <property type="entry name" value="EF_Hand_1_Ca_BS"/>
</dbReference>
<dbReference type="CDD" id="cd14254">
    <property type="entry name" value="Dockerin_II"/>
    <property type="match status" value="1"/>
</dbReference>
<dbReference type="InterPro" id="IPR001701">
    <property type="entry name" value="Glyco_hydro_9"/>
</dbReference>
<dbReference type="Pfam" id="PF00759">
    <property type="entry name" value="Glyco_hydro_9"/>
    <property type="match status" value="2"/>
</dbReference>
<evidence type="ECO:0000259" key="4">
    <source>
        <dbReference type="PROSITE" id="PS51766"/>
    </source>
</evidence>
<dbReference type="SUPFAM" id="SSF48208">
    <property type="entry name" value="Six-hairpin glycosidases"/>
    <property type="match status" value="2"/>
</dbReference>
<dbReference type="Gene3D" id="1.10.1330.10">
    <property type="entry name" value="Dockerin domain"/>
    <property type="match status" value="1"/>
</dbReference>
<dbReference type="Gene3D" id="1.20.1270.90">
    <property type="entry name" value="AF1782-like"/>
    <property type="match status" value="2"/>
</dbReference>
<dbReference type="Proteomes" id="UP000618579">
    <property type="component" value="Unassembled WGS sequence"/>
</dbReference>
<dbReference type="SUPFAM" id="SSF63446">
    <property type="entry name" value="Type I dockerin domain"/>
    <property type="match status" value="1"/>
</dbReference>
<dbReference type="RefSeq" id="WP_171685171.1">
    <property type="nucleotide sequence ID" value="NZ_WHNZ01000042.1"/>
</dbReference>
<comment type="similarity">
    <text evidence="1">Belongs to the glycosyl hydrolase 9 (cellulase E) family.</text>
</comment>
<evidence type="ECO:0000313" key="6">
    <source>
        <dbReference type="Proteomes" id="UP000618579"/>
    </source>
</evidence>
<feature type="domain" description="Dockerin" evidence="4">
    <location>
        <begin position="2047"/>
        <end position="2111"/>
    </location>
</feature>
<accession>A0ABX1ZQJ5</accession>
<dbReference type="Pfam" id="PF02927">
    <property type="entry name" value="CelD_N"/>
    <property type="match status" value="1"/>
</dbReference>
<dbReference type="SUPFAM" id="SSF81296">
    <property type="entry name" value="E set domains"/>
    <property type="match status" value="2"/>
</dbReference>
<dbReference type="InterPro" id="IPR002105">
    <property type="entry name" value="Dockerin_1_rpt"/>
</dbReference>
<evidence type="ECO:0000256" key="3">
    <source>
        <dbReference type="ARBA" id="ARBA00023326"/>
    </source>
</evidence>
<comment type="caution">
    <text evidence="5">The sequence shown here is derived from an EMBL/GenBank/DDBJ whole genome shotgun (WGS) entry which is preliminary data.</text>
</comment>
<dbReference type="InterPro" id="IPR014756">
    <property type="entry name" value="Ig_E-set"/>
</dbReference>
<evidence type="ECO:0000256" key="1">
    <source>
        <dbReference type="ARBA" id="ARBA00007072"/>
    </source>
</evidence>
<keyword evidence="6" id="KW-1185">Reference proteome</keyword>
<keyword evidence="3" id="KW-0624">Polysaccharide degradation</keyword>
<dbReference type="CDD" id="cd02850">
    <property type="entry name" value="E_set_Cellulase_N"/>
    <property type="match status" value="2"/>
</dbReference>
<dbReference type="InterPro" id="IPR012341">
    <property type="entry name" value="6hp_glycosidase-like_sf"/>
</dbReference>
<dbReference type="Gene3D" id="1.50.10.10">
    <property type="match status" value="2"/>
</dbReference>
<keyword evidence="2" id="KW-0119">Carbohydrate metabolism</keyword>
<dbReference type="SUPFAM" id="SSF49384">
    <property type="entry name" value="Carbohydrate-binding domain"/>
    <property type="match status" value="1"/>
</dbReference>
<name>A0ABX1ZQJ5_9BACL</name>
<dbReference type="InterPro" id="IPR008928">
    <property type="entry name" value="6-hairpin_glycosidase_sf"/>
</dbReference>
<dbReference type="InterPro" id="IPR016134">
    <property type="entry name" value="Dockerin_dom"/>
</dbReference>
<dbReference type="Pfam" id="PF07554">
    <property type="entry name" value="FIVAR"/>
    <property type="match status" value="2"/>
</dbReference>
<dbReference type="CDD" id="cd08547">
    <property type="entry name" value="Type_II_cohesin"/>
    <property type="match status" value="1"/>
</dbReference>
<dbReference type="InterPro" id="IPR008965">
    <property type="entry name" value="CBM2/CBM3_carb-bd_dom_sf"/>
</dbReference>
<dbReference type="Gene3D" id="2.60.40.680">
    <property type="match status" value="1"/>
</dbReference>
<proteinExistence type="inferred from homology"/>
<dbReference type="Gene3D" id="2.60.40.10">
    <property type="entry name" value="Immunoglobulins"/>
    <property type="match status" value="2"/>
</dbReference>
<reference evidence="5 6" key="1">
    <citation type="submission" date="2019-10" db="EMBL/GenBank/DDBJ databases">
        <title>Description of Paenibacillus pedi sp. nov.</title>
        <authorList>
            <person name="Carlier A."/>
            <person name="Qi S."/>
        </authorList>
    </citation>
    <scope>NUCLEOTIDE SEQUENCE [LARGE SCALE GENOMIC DNA]</scope>
    <source>
        <strain evidence="5 6">LMG 31457</strain>
    </source>
</reference>
<evidence type="ECO:0000256" key="2">
    <source>
        <dbReference type="ARBA" id="ARBA00023277"/>
    </source>
</evidence>
<dbReference type="InterPro" id="IPR013783">
    <property type="entry name" value="Ig-like_fold"/>
</dbReference>
<evidence type="ECO:0000313" key="5">
    <source>
        <dbReference type="EMBL" id="NOV02349.1"/>
    </source>
</evidence>